<dbReference type="Gene3D" id="3.80.10.10">
    <property type="entry name" value="Ribonuclease Inhibitor"/>
    <property type="match status" value="1"/>
</dbReference>
<comment type="caution">
    <text evidence="1">The sequence shown here is derived from an EMBL/GenBank/DDBJ whole genome shotgun (WGS) entry which is preliminary data.</text>
</comment>
<name>A0A815LVK7_9BILA</name>
<sequence>MDQIRKLNNNKRQKLSVKTRKFEDLSNAIVYEIFEYLYFHESFHSFYDLNQRFQHLFIHSNYPIQINISSISKSLFQRYLINIIIPQCHRIKSFSLSNPLISDIYPQVGNCTQLQSIILDQVQSSSIESILDSLYSLPKLTSLTIKTIDKVKKQKDIYLKVFRLPFLRYCELSIETSRILYLLPVATNQLSSIEYLTIKNSVSLAQLYNLLSYVPRIRHLSFKNLYKGRYTPQRLQSIHFDNLTSVSLKFQYFDFDVFELLIQDFFQHVQILCFSARDSSMQDEYLDTNCWEELITNHLPNLRIFDFQYECAADKYNTDTQQHEVLVNQFNSSFWTKRQCFLQHRYYHKYYDRVVFYSINSHKQKYHLLTDPLTETNVDFINHLEIEKISSRKELISYFPNVTQLTLSETFHLPRNFISDNFHKIIPLKQLTKLNLHCLRFSFERIIDLLSLTSNVQILEFDSLLFNRKTSLSIEQSEMFQFVSKTNRIKQLTIKKEISFDKIKLCVHLFSRLESLTINLYEKDLKSIVRFILLESNKHIRHLSSLYILKQEKRFLEKVKKLIDSEELLRDYQIKLINKKVYLWW</sequence>
<dbReference type="SUPFAM" id="SSF52047">
    <property type="entry name" value="RNI-like"/>
    <property type="match status" value="1"/>
</dbReference>
<organism evidence="1">
    <name type="scientific">Adineta steineri</name>
    <dbReference type="NCBI Taxonomy" id="433720"/>
    <lineage>
        <taxon>Eukaryota</taxon>
        <taxon>Metazoa</taxon>
        <taxon>Spiralia</taxon>
        <taxon>Gnathifera</taxon>
        <taxon>Rotifera</taxon>
        <taxon>Eurotatoria</taxon>
        <taxon>Bdelloidea</taxon>
        <taxon>Adinetida</taxon>
        <taxon>Adinetidae</taxon>
        <taxon>Adineta</taxon>
    </lineage>
</organism>
<dbReference type="InterPro" id="IPR032675">
    <property type="entry name" value="LRR_dom_sf"/>
</dbReference>
<dbReference type="AlphaFoldDB" id="A0A815LVK7"/>
<gene>
    <name evidence="2" type="ORF">OKA104_LOCUS27619</name>
    <name evidence="1" type="ORF">VCS650_LOCUS37408</name>
</gene>
<accession>A0A815LVK7</accession>
<evidence type="ECO:0000313" key="1">
    <source>
        <dbReference type="EMBL" id="CAF1415821.1"/>
    </source>
</evidence>
<dbReference type="EMBL" id="CAJNON010001007">
    <property type="protein sequence ID" value="CAF1415821.1"/>
    <property type="molecule type" value="Genomic_DNA"/>
</dbReference>
<reference evidence="1" key="1">
    <citation type="submission" date="2021-02" db="EMBL/GenBank/DDBJ databases">
        <authorList>
            <person name="Nowell W R."/>
        </authorList>
    </citation>
    <scope>NUCLEOTIDE SEQUENCE</scope>
</reference>
<proteinExistence type="predicted"/>
<dbReference type="Proteomes" id="UP000663881">
    <property type="component" value="Unassembled WGS sequence"/>
</dbReference>
<protein>
    <recommendedName>
        <fullName evidence="3">F-box domain-containing protein</fullName>
    </recommendedName>
</protein>
<dbReference type="OrthoDB" id="10442900at2759"/>
<dbReference type="Proteomes" id="UP000663891">
    <property type="component" value="Unassembled WGS sequence"/>
</dbReference>
<evidence type="ECO:0008006" key="3">
    <source>
        <dbReference type="Google" id="ProtNLM"/>
    </source>
</evidence>
<evidence type="ECO:0000313" key="2">
    <source>
        <dbReference type="EMBL" id="CAF3962513.1"/>
    </source>
</evidence>
<dbReference type="EMBL" id="CAJOAY010002567">
    <property type="protein sequence ID" value="CAF3962513.1"/>
    <property type="molecule type" value="Genomic_DNA"/>
</dbReference>